<dbReference type="InterPro" id="IPR021457">
    <property type="entry name" value="DUF3108"/>
</dbReference>
<proteinExistence type="predicted"/>
<sequence>MAALWAKTVIVMKNFIIIPALIFLTLSGVSAINKYPPANGRGFSGNPAVYQGGEELMYSLKYGFIKGGEANLTVKDTVFKGERVHHVIASGKTVGLADAIYKVRDRYESFIHPQTDLPVKSVRSIREGSYRYYNEVEYEHHHADSALVLSQKSGKHWVPENIQDILSAFYFARKHKFNDDLRKGEMIEIMTWFSDELFPLRIRYKGLETIDTPLGKLECYKFVPVTEVGRAFKNEDDMEVWISRDQNRVPVRIRFELRVGAFTCNLEQFRGLENPFSSFHLD</sequence>
<dbReference type="EMBL" id="QPIZ01000018">
    <property type="protein sequence ID" value="RCW31289.1"/>
    <property type="molecule type" value="Genomic_DNA"/>
</dbReference>
<protein>
    <submittedName>
        <fullName evidence="1">Uncharacterized protein DUF3108</fullName>
    </submittedName>
</protein>
<accession>A0A368UR63</accession>
<dbReference type="AlphaFoldDB" id="A0A368UR63"/>
<dbReference type="Pfam" id="PF11306">
    <property type="entry name" value="DUF3108"/>
    <property type="match status" value="1"/>
</dbReference>
<comment type="caution">
    <text evidence="1">The sequence shown here is derived from an EMBL/GenBank/DDBJ whole genome shotgun (WGS) entry which is preliminary data.</text>
</comment>
<dbReference type="Proteomes" id="UP000252733">
    <property type="component" value="Unassembled WGS sequence"/>
</dbReference>
<organism evidence="1 2">
    <name type="scientific">Marinilabilia salmonicolor</name>
    <dbReference type="NCBI Taxonomy" id="989"/>
    <lineage>
        <taxon>Bacteria</taxon>
        <taxon>Pseudomonadati</taxon>
        <taxon>Bacteroidota</taxon>
        <taxon>Bacteroidia</taxon>
        <taxon>Marinilabiliales</taxon>
        <taxon>Marinilabiliaceae</taxon>
        <taxon>Marinilabilia</taxon>
    </lineage>
</organism>
<evidence type="ECO:0000313" key="1">
    <source>
        <dbReference type="EMBL" id="RCW31289.1"/>
    </source>
</evidence>
<evidence type="ECO:0000313" key="2">
    <source>
        <dbReference type="Proteomes" id="UP000252733"/>
    </source>
</evidence>
<reference evidence="1 2" key="1">
    <citation type="submission" date="2018-07" db="EMBL/GenBank/DDBJ databases">
        <title>Freshwater and sediment microbial communities from various areas in North America, analyzing microbe dynamics in response to fracking.</title>
        <authorList>
            <person name="Lamendella R."/>
        </authorList>
    </citation>
    <scope>NUCLEOTIDE SEQUENCE [LARGE SCALE GENOMIC DNA]</scope>
    <source>
        <strain evidence="1 2">160A</strain>
    </source>
</reference>
<keyword evidence="2" id="KW-1185">Reference proteome</keyword>
<name>A0A368UR63_9BACT</name>
<gene>
    <name evidence="1" type="ORF">DFO77_1185</name>
</gene>